<dbReference type="InterPro" id="IPR006925">
    <property type="entry name" value="Vps16_C"/>
</dbReference>
<dbReference type="InterPro" id="IPR006926">
    <property type="entry name" value="Vps16_N"/>
</dbReference>
<proteinExistence type="inferred from homology"/>
<dbReference type="GO" id="GO:0006886">
    <property type="term" value="P:intracellular protein transport"/>
    <property type="evidence" value="ECO:0007669"/>
    <property type="project" value="InterPro"/>
</dbReference>
<dbReference type="FunFam" id="2.130.10.10:FF:000635">
    <property type="entry name" value="Probable vacuolar protein sorting-associated protein 16 homolog"/>
    <property type="match status" value="1"/>
</dbReference>
<dbReference type="PANTHER" id="PTHR12811">
    <property type="entry name" value="VACUOLAR PROTEIN SORTING VPS16"/>
    <property type="match status" value="1"/>
</dbReference>
<evidence type="ECO:0000313" key="5">
    <source>
        <dbReference type="EMBL" id="CRG84430.1"/>
    </source>
</evidence>
<keyword evidence="6" id="KW-1185">Reference proteome</keyword>
<dbReference type="STRING" id="28573.A0A0U1LMW5"/>
<evidence type="ECO:0000259" key="3">
    <source>
        <dbReference type="Pfam" id="PF04840"/>
    </source>
</evidence>
<dbReference type="AlphaFoldDB" id="A0A0U1LMW5"/>
<dbReference type="Gene3D" id="1.10.150.780">
    <property type="entry name" value="Vps16, C-terminal region"/>
    <property type="match status" value="1"/>
</dbReference>
<dbReference type="OrthoDB" id="1792at2759"/>
<dbReference type="GO" id="GO:0042144">
    <property type="term" value="P:vacuole fusion, non-autophagic"/>
    <property type="evidence" value="ECO:0007669"/>
    <property type="project" value="TreeGrafter"/>
</dbReference>
<dbReference type="PIRSF" id="PIRSF007949">
    <property type="entry name" value="VPS16"/>
    <property type="match status" value="1"/>
</dbReference>
<evidence type="ECO:0000259" key="4">
    <source>
        <dbReference type="Pfam" id="PF04841"/>
    </source>
</evidence>
<name>A0A0U1LMW5_TALIS</name>
<dbReference type="GO" id="GO:0005768">
    <property type="term" value="C:endosome"/>
    <property type="evidence" value="ECO:0007669"/>
    <property type="project" value="TreeGrafter"/>
</dbReference>
<dbReference type="Proteomes" id="UP000054383">
    <property type="component" value="Unassembled WGS sequence"/>
</dbReference>
<dbReference type="SUPFAM" id="SSF50969">
    <property type="entry name" value="YVTN repeat-like/Quinoprotein amine dehydrogenase"/>
    <property type="match status" value="1"/>
</dbReference>
<dbReference type="InterPro" id="IPR015943">
    <property type="entry name" value="WD40/YVTN_repeat-like_dom_sf"/>
</dbReference>
<evidence type="ECO:0000313" key="6">
    <source>
        <dbReference type="Proteomes" id="UP000054383"/>
    </source>
</evidence>
<keyword evidence="2" id="KW-0813">Transport</keyword>
<dbReference type="InterPro" id="IPR016534">
    <property type="entry name" value="VPS16"/>
</dbReference>
<sequence length="830" mass="93609">MAPPNPRADWERLDDQFYRKVKLYEAVFDEDLELENYIVAGAPYGGALAFYRNESRLYQYRDAQTSKASIDIYSYSGKLISRINWEYGAIKGLGWSDNEELLVVTEDGTVRRYFGLHGDFAPFSLGNGAEEYGVRSCRFWSSGLVALLSNNQLIAVSNYKEPRPRLLAASPEGEVSSWSLTPPAYTLSRTVEVLLAVDKTLYVIDATEAEDRLLQDGPFKHVTASPTGRSVALYTGDNKVWVVSSDFQNKYSEYDSKTKTPPLAMEWCGEEAVVLAWEDEIHVVGTNGAVSKHYYDGRVHVIPELDGVRLVTSEACEFMHKISSVTEEVFKLGSTSPPSVLLDAVDLLEKKSPKVDEIMQRIRPSLPEAVDVCVQAAGHEFDTYWQKRLLKAASFGKSVLELFNSDDFVDMTEKLRVLKAVRDFEIGLPMSFDQYLRLTPERLIDRLINRHEYLLATRVSEYLRMPADKIYIHWACQKVKVSTAGDDSLCKLVVQRLEGKPGISFETIAQSAYDEGRAHLATQLLDHEPRAGKQVPLLLNMEEDNVALDKAMESGDTDLIYYVLLHMKKKLPLSTFFRTINDRPTAAALVETSARGSDTELLKDLYYQDDRPIDGSNIFVLEALSRKDVQSKIDKLDQATRVLSDSKEAATQFQHKSVTEAIQLLRLQEALDKELSDGSDYVGLSVNETVYKLIKAGYGKRAQKVHSEFKMSDVTYWWVRLRALVAKRDWGELEEISKIKKSPIGWEPFYNEILGAGNTKLASAFVPKCSNLPAAERIEMWMKCGMIIKAGEEAFKAKDVNALEVLRTKASGSAMGEIDRMINQLRPRNR</sequence>
<dbReference type="InterPro" id="IPR011044">
    <property type="entry name" value="Quino_amine_DH_bsu"/>
</dbReference>
<reference evidence="5 6" key="1">
    <citation type="submission" date="2015-04" db="EMBL/GenBank/DDBJ databases">
        <authorList>
            <person name="Syromyatnikov M.Y."/>
            <person name="Popov V.N."/>
        </authorList>
    </citation>
    <scope>NUCLEOTIDE SEQUENCE [LARGE SCALE GENOMIC DNA]</scope>
    <source>
        <strain evidence="5">WF-38-12</strain>
    </source>
</reference>
<dbReference type="GO" id="GO:0030897">
    <property type="term" value="C:HOPS complex"/>
    <property type="evidence" value="ECO:0007669"/>
    <property type="project" value="TreeGrafter"/>
</dbReference>
<keyword evidence="2" id="KW-0653">Protein transport</keyword>
<organism evidence="5 6">
    <name type="scientific">Talaromyces islandicus</name>
    <name type="common">Penicillium islandicum</name>
    <dbReference type="NCBI Taxonomy" id="28573"/>
    <lineage>
        <taxon>Eukaryota</taxon>
        <taxon>Fungi</taxon>
        <taxon>Dikarya</taxon>
        <taxon>Ascomycota</taxon>
        <taxon>Pezizomycotina</taxon>
        <taxon>Eurotiomycetes</taxon>
        <taxon>Eurotiomycetidae</taxon>
        <taxon>Eurotiales</taxon>
        <taxon>Trichocomaceae</taxon>
        <taxon>Talaromyces</taxon>
        <taxon>Talaromyces sect. Islandici</taxon>
    </lineage>
</organism>
<dbReference type="OMA" id="WCGDDCL"/>
<dbReference type="GO" id="GO:0003779">
    <property type="term" value="F:actin binding"/>
    <property type="evidence" value="ECO:0007669"/>
    <property type="project" value="TreeGrafter"/>
</dbReference>
<comment type="similarity">
    <text evidence="1 2">Belongs to the VPS16 family.</text>
</comment>
<dbReference type="EMBL" id="CVMT01000001">
    <property type="protein sequence ID" value="CRG84430.1"/>
    <property type="molecule type" value="Genomic_DNA"/>
</dbReference>
<dbReference type="GO" id="GO:0016197">
    <property type="term" value="P:endosomal transport"/>
    <property type="evidence" value="ECO:0007669"/>
    <property type="project" value="TreeGrafter"/>
</dbReference>
<dbReference type="PANTHER" id="PTHR12811:SF0">
    <property type="entry name" value="VACUOLAR PROTEIN SORTING-ASSOCIATED PROTEIN 16 HOMOLOG"/>
    <property type="match status" value="1"/>
</dbReference>
<gene>
    <name evidence="5" type="ORF">PISL3812_01718</name>
</gene>
<comment type="function">
    <text evidence="2">Essential for vacuolar protein sorting. Required for vacuole biogenesis, stability and to maintain vacuole morphology.</text>
</comment>
<dbReference type="Pfam" id="PF04840">
    <property type="entry name" value="Vps16_C"/>
    <property type="match status" value="1"/>
</dbReference>
<dbReference type="Pfam" id="PF04841">
    <property type="entry name" value="Vps16_N"/>
    <property type="match status" value="1"/>
</dbReference>
<protein>
    <recommendedName>
        <fullName evidence="2">Probable vacuolar protein sorting-associated protein 16 homolog</fullName>
    </recommendedName>
</protein>
<evidence type="ECO:0000256" key="1">
    <source>
        <dbReference type="ARBA" id="ARBA00009250"/>
    </source>
</evidence>
<dbReference type="Gene3D" id="2.130.10.10">
    <property type="entry name" value="YVTN repeat-like/Quinoprotein amine dehydrogenase"/>
    <property type="match status" value="1"/>
</dbReference>
<accession>A0A0U1LMW5</accession>
<dbReference type="InterPro" id="IPR038132">
    <property type="entry name" value="Vps16_C_sf"/>
</dbReference>
<evidence type="ECO:0000256" key="2">
    <source>
        <dbReference type="PIRNR" id="PIRNR007949"/>
    </source>
</evidence>
<feature type="domain" description="Vps16 C-terminal" evidence="3">
    <location>
        <begin position="503"/>
        <end position="817"/>
    </location>
</feature>
<feature type="domain" description="Vps16 N-terminal" evidence="4">
    <location>
        <begin position="7"/>
        <end position="410"/>
    </location>
</feature>